<dbReference type="EMBL" id="ARZY01000015">
    <property type="protein sequence ID" value="EWH10132.1"/>
    <property type="molecule type" value="Genomic_DNA"/>
</dbReference>
<dbReference type="eggNOG" id="COG1653">
    <property type="taxonomic scope" value="Bacteria"/>
</dbReference>
<evidence type="ECO:0000256" key="1">
    <source>
        <dbReference type="SAM" id="SignalP"/>
    </source>
</evidence>
<organism evidence="2 3">
    <name type="scientific">Catenovulum agarivorans DS-2</name>
    <dbReference type="NCBI Taxonomy" id="1328313"/>
    <lineage>
        <taxon>Bacteria</taxon>
        <taxon>Pseudomonadati</taxon>
        <taxon>Pseudomonadota</taxon>
        <taxon>Gammaproteobacteria</taxon>
        <taxon>Alteromonadales</taxon>
        <taxon>Alteromonadaceae</taxon>
        <taxon>Catenovulum</taxon>
    </lineage>
</organism>
<keyword evidence="1" id="KW-0732">Signal</keyword>
<comment type="caution">
    <text evidence="2">The sequence shown here is derived from an EMBL/GenBank/DDBJ whole genome shotgun (WGS) entry which is preliminary data.</text>
</comment>
<keyword evidence="3" id="KW-1185">Reference proteome</keyword>
<evidence type="ECO:0000313" key="2">
    <source>
        <dbReference type="EMBL" id="EWH10132.1"/>
    </source>
</evidence>
<proteinExistence type="predicted"/>
<protein>
    <submittedName>
        <fullName evidence="2">Extracellular solute-binding protein</fullName>
    </submittedName>
</protein>
<evidence type="ECO:0000313" key="3">
    <source>
        <dbReference type="Proteomes" id="UP000019276"/>
    </source>
</evidence>
<reference evidence="2 3" key="1">
    <citation type="journal article" date="2014" name="Genome Announc.">
        <title>Draft Genome Sequence of the Agar-Degrading Bacterium Catenovulum sp. Strain DS-2, Isolated from Intestines of Haliotis diversicolor.</title>
        <authorList>
            <person name="Shan D."/>
            <person name="Li X."/>
            <person name="Gu Z."/>
            <person name="Wei G."/>
            <person name="Gao Z."/>
            <person name="Shao Z."/>
        </authorList>
    </citation>
    <scope>NUCLEOTIDE SEQUENCE [LARGE SCALE GENOMIC DNA]</scope>
    <source>
        <strain evidence="2 3">DS-2</strain>
    </source>
</reference>
<dbReference type="Proteomes" id="UP000019276">
    <property type="component" value="Unassembled WGS sequence"/>
</dbReference>
<sequence length="273" mass="31224">MLICSLILLLNCFRAAAEQPELNVAIGDNSTNVLAQSLLFTQFTKQTGIKINRHRLADIKQLDIDKNWYTHSGKPLDVIFGQISYRLLNYHQQGKLLELTDFWQQNKLDRSFSHLKSATTQQGKILGLPFNLVHDFKREQHISDTDFFAFPKIAEIKRFESVPINAIHVSALGNNQQSALKLLAFLAKAKSQEKLTQPIGTIAANKNARLPQHPFAKKLVPHVFKAYGTSNFFDRSTKPEFEIEARPLFTQFMRTGNIQTFVEQMEALRVKHF</sequence>
<dbReference type="STRING" id="1328313.DS2_09307"/>
<dbReference type="SUPFAM" id="SSF53850">
    <property type="entry name" value="Periplasmic binding protein-like II"/>
    <property type="match status" value="2"/>
</dbReference>
<feature type="signal peptide" evidence="1">
    <location>
        <begin position="1"/>
        <end position="17"/>
    </location>
</feature>
<dbReference type="Gene3D" id="3.40.190.10">
    <property type="entry name" value="Periplasmic binding protein-like II"/>
    <property type="match status" value="3"/>
</dbReference>
<feature type="chain" id="PRO_5004901495" evidence="1">
    <location>
        <begin position="18"/>
        <end position="273"/>
    </location>
</feature>
<name>W7QMH1_9ALTE</name>
<accession>W7QMH1</accession>
<gene>
    <name evidence="2" type="ORF">DS2_09307</name>
</gene>
<dbReference type="AlphaFoldDB" id="W7QMH1"/>